<dbReference type="AlphaFoldDB" id="A0A4V5SQF1"/>
<dbReference type="RefSeq" id="WP_137060921.1">
    <property type="nucleotide sequence ID" value="NZ_PNXQ01000005.1"/>
</dbReference>
<accession>A0A4V5SQF1</accession>
<proteinExistence type="predicted"/>
<dbReference type="Proteomes" id="UP000308114">
    <property type="component" value="Unassembled WGS sequence"/>
</dbReference>
<reference evidence="1 2" key="1">
    <citation type="submission" date="2018-01" db="EMBL/GenBank/DDBJ databases">
        <title>Bacillales members from the olive rhizosphere are effective biological control agents against Verticillium dahliae.</title>
        <authorList>
            <person name="Gomez-Lama C."/>
            <person name="Legarda G."/>
            <person name="Ruano-Rosa D."/>
            <person name="Pizarro-Tobias P."/>
            <person name="Valverde-Corredor A."/>
            <person name="Niqui J.L."/>
            <person name="Trivino J.C."/>
            <person name="Roca A."/>
            <person name="Mercado-Blanco J."/>
        </authorList>
    </citation>
    <scope>NUCLEOTIDE SEQUENCE [LARGE SCALE GENOMIC DNA]</scope>
    <source>
        <strain evidence="1 2">PIC167</strain>
    </source>
</reference>
<gene>
    <name evidence="1" type="ORF">C1I60_06110</name>
</gene>
<name>A0A4V5SQF1_9BACL</name>
<evidence type="ECO:0000313" key="1">
    <source>
        <dbReference type="EMBL" id="TKH46001.1"/>
    </source>
</evidence>
<sequence>MTDLQYRYVALIDVLGYRYLLEKDRKLGKLDFKDKLTNALGVLEHFDESIIKVQAISDTIIISCEEHRHIIDFFDALRKIFIAFLREGLFIRGGVAYSRHYQNNHVTYSHAIARAYELEQQSAVYPRIVIDNNIIEMFKVGEDLPDILKSGIICNEQGVYFLQMLSEDTWEEIYKLASDIYEKDKSQLNENAYSKHLRFQNLLLDSEYNVRSVGPFIPKINSLL</sequence>
<comment type="caution">
    <text evidence="1">The sequence shown here is derived from an EMBL/GenBank/DDBJ whole genome shotgun (WGS) entry which is preliminary data.</text>
</comment>
<evidence type="ECO:0000313" key="2">
    <source>
        <dbReference type="Proteomes" id="UP000308114"/>
    </source>
</evidence>
<evidence type="ECO:0008006" key="3">
    <source>
        <dbReference type="Google" id="ProtNLM"/>
    </source>
</evidence>
<organism evidence="1 2">
    <name type="scientific">Paenibacillus terrae</name>
    <dbReference type="NCBI Taxonomy" id="159743"/>
    <lineage>
        <taxon>Bacteria</taxon>
        <taxon>Bacillati</taxon>
        <taxon>Bacillota</taxon>
        <taxon>Bacilli</taxon>
        <taxon>Bacillales</taxon>
        <taxon>Paenibacillaceae</taxon>
        <taxon>Paenibacillus</taxon>
    </lineage>
</organism>
<protein>
    <recommendedName>
        <fullName evidence="3">Guanylate cyclase domain-containing protein</fullName>
    </recommendedName>
</protein>
<dbReference type="EMBL" id="PNXQ01000005">
    <property type="protein sequence ID" value="TKH46001.1"/>
    <property type="molecule type" value="Genomic_DNA"/>
</dbReference>